<evidence type="ECO:0000256" key="3">
    <source>
        <dbReference type="ARBA" id="ARBA00023015"/>
    </source>
</evidence>
<keyword evidence="7" id="KW-1185">Reference proteome</keyword>
<organism evidence="6 7">
    <name type="scientific">Tortispora caseinolytica NRRL Y-17796</name>
    <dbReference type="NCBI Taxonomy" id="767744"/>
    <lineage>
        <taxon>Eukaryota</taxon>
        <taxon>Fungi</taxon>
        <taxon>Dikarya</taxon>
        <taxon>Ascomycota</taxon>
        <taxon>Saccharomycotina</taxon>
        <taxon>Trigonopsidomycetes</taxon>
        <taxon>Trigonopsidales</taxon>
        <taxon>Trigonopsidaceae</taxon>
        <taxon>Tortispora</taxon>
    </lineage>
</organism>
<evidence type="ECO:0000256" key="1">
    <source>
        <dbReference type="ARBA" id="ARBA00004123"/>
    </source>
</evidence>
<reference evidence="7" key="1">
    <citation type="submission" date="2016-02" db="EMBL/GenBank/DDBJ databases">
        <title>Comparative genomics of biotechnologically important yeasts.</title>
        <authorList>
            <consortium name="DOE Joint Genome Institute"/>
            <person name="Riley R."/>
            <person name="Haridas S."/>
            <person name="Wolfe K.H."/>
            <person name="Lopes M.R."/>
            <person name="Hittinger C.T."/>
            <person name="Goker M."/>
            <person name="Salamov A."/>
            <person name="Wisecaver J."/>
            <person name="Long T.M."/>
            <person name="Aerts A.L."/>
            <person name="Barry K."/>
            <person name="Choi C."/>
            <person name="Clum A."/>
            <person name="Coughlan A.Y."/>
            <person name="Deshpande S."/>
            <person name="Douglass A.P."/>
            <person name="Hanson S.J."/>
            <person name="Klenk H.-P."/>
            <person name="Labutti K."/>
            <person name="Lapidus A."/>
            <person name="Lindquist E."/>
            <person name="Lipzen A."/>
            <person name="Meier-Kolthoff J.P."/>
            <person name="Ohm R.A."/>
            <person name="Otillar R.P."/>
            <person name="Pangilinan J."/>
            <person name="Peng Y."/>
            <person name="Rokas A."/>
            <person name="Rosa C.A."/>
            <person name="Scheuner C."/>
            <person name="Sibirny A.A."/>
            <person name="Slot J.C."/>
            <person name="Stielow J.B."/>
            <person name="Sun H."/>
            <person name="Kurtzman C.P."/>
            <person name="Blackwell M."/>
            <person name="Jeffries T.W."/>
            <person name="Grigoriev I.V."/>
        </authorList>
    </citation>
    <scope>NUCLEOTIDE SEQUENCE [LARGE SCALE GENOMIC DNA]</scope>
    <source>
        <strain evidence="7">NRRL Y-17796</strain>
    </source>
</reference>
<accession>A0A1E4TEH7</accession>
<dbReference type="PANTHER" id="PTHR13556:SF2">
    <property type="entry name" value="TRANSCRIPTIONAL ADAPTER 3"/>
    <property type="match status" value="1"/>
</dbReference>
<dbReference type="GO" id="GO:0005634">
    <property type="term" value="C:nucleus"/>
    <property type="evidence" value="ECO:0007669"/>
    <property type="project" value="UniProtKB-SubCell"/>
</dbReference>
<keyword evidence="4" id="KW-0804">Transcription</keyword>
<evidence type="ECO:0000313" key="6">
    <source>
        <dbReference type="EMBL" id="ODV90113.1"/>
    </source>
</evidence>
<dbReference type="Pfam" id="PF10198">
    <property type="entry name" value="Ada3"/>
    <property type="match status" value="1"/>
</dbReference>
<evidence type="ECO:0000256" key="5">
    <source>
        <dbReference type="ARBA" id="ARBA00023242"/>
    </source>
</evidence>
<evidence type="ECO:0000256" key="2">
    <source>
        <dbReference type="ARBA" id="ARBA00005330"/>
    </source>
</evidence>
<dbReference type="PANTHER" id="PTHR13556">
    <property type="entry name" value="TRANSCRIPTIONAL ADAPTER 3-RELATED"/>
    <property type="match status" value="1"/>
</dbReference>
<dbReference type="GO" id="GO:0006357">
    <property type="term" value="P:regulation of transcription by RNA polymerase II"/>
    <property type="evidence" value="ECO:0007669"/>
    <property type="project" value="TreeGrafter"/>
</dbReference>
<dbReference type="GO" id="GO:0000124">
    <property type="term" value="C:SAGA complex"/>
    <property type="evidence" value="ECO:0007669"/>
    <property type="project" value="TreeGrafter"/>
</dbReference>
<comment type="subcellular location">
    <subcellularLocation>
        <location evidence="1">Nucleus</location>
    </subcellularLocation>
</comment>
<name>A0A1E4TEH7_9ASCO</name>
<protein>
    <submittedName>
        <fullName evidence="6">Uncharacterized protein</fullName>
    </submittedName>
</protein>
<proteinExistence type="inferred from homology"/>
<dbReference type="AlphaFoldDB" id="A0A1E4TEH7"/>
<dbReference type="GO" id="GO:0003713">
    <property type="term" value="F:transcription coactivator activity"/>
    <property type="evidence" value="ECO:0007669"/>
    <property type="project" value="TreeGrafter"/>
</dbReference>
<comment type="similarity">
    <text evidence="2">Belongs to the NGG1 family.</text>
</comment>
<dbReference type="EMBL" id="KV453842">
    <property type="protein sequence ID" value="ODV90113.1"/>
    <property type="molecule type" value="Genomic_DNA"/>
</dbReference>
<dbReference type="OrthoDB" id="1232at2759"/>
<keyword evidence="5" id="KW-0539">Nucleus</keyword>
<gene>
    <name evidence="6" type="ORF">CANCADRAFT_31171</name>
</gene>
<dbReference type="Proteomes" id="UP000095023">
    <property type="component" value="Unassembled WGS sequence"/>
</dbReference>
<keyword evidence="3" id="KW-0805">Transcription regulation</keyword>
<evidence type="ECO:0000256" key="4">
    <source>
        <dbReference type="ARBA" id="ARBA00023163"/>
    </source>
</evidence>
<feature type="non-terminal residue" evidence="6">
    <location>
        <position position="1"/>
    </location>
</feature>
<sequence length="124" mass="14380">MKQLQESLRIYTAANNARKKRLRPLVEEHMAYQEYLSILDDLDKQVDQAFIKRLKGIKKRKKGSNLPNVIQQTSSAESSRALLEKRKRWIKKIGPAFAPPEIMKRVPSESIFQDLAVEDERTGE</sequence>
<evidence type="ECO:0000313" key="7">
    <source>
        <dbReference type="Proteomes" id="UP000095023"/>
    </source>
</evidence>
<dbReference type="InterPro" id="IPR019340">
    <property type="entry name" value="Histone_AcTrfase_su3"/>
</dbReference>